<dbReference type="PANTHER" id="PTHR38454">
    <property type="entry name" value="INTEGRAL MEMBRANE PROTEIN-RELATED"/>
    <property type="match status" value="1"/>
</dbReference>
<dbReference type="KEGG" id="smu:SMU_2160"/>
<feature type="transmembrane region" description="Helical" evidence="1">
    <location>
        <begin position="12"/>
        <end position="31"/>
    </location>
</feature>
<sequence>MKIFIKKHQQSILYYSLSFLLPSFIMFLVLFSKNIYWGSSTTILASDGFHQYVIFDALFRNILHGTDSLFYSFKAGLGFNIFALTSYYLGSFLTPFTYFFNVKNMADAFYLFTLIKFGLIGLSAFYSLGQIYTKISKSLVLMLSTSYALMSFTSSQLELNNWLDVFILLPLIMLGLQRLVEKRGIFLYFLTLTCLFIQNYYFGFMTAIFLTLWFFTQVSWDIRNRMKRLSDFVLVSIFATLTSAFMLLPTFLDLKSHGEVLTEQISLFSSDIWYFDFFAKSLLGSYDTTKYGSIPTIYIGLLPLIFAITFFFVKSIKWQVKVAYFLLLAIIIASFIFQPLDLFWQGMHSPNMFLHRYSWAFSLVIVIMAAETLTRIKDIKLKNFYPAFTFLGVGLLATFLFKDYYNYLTQVNFILTTIFLVSYFIILFTFFNQLVSYKVIISFTLIFTSFEIALNTFYQIEGIQTDWNFPSREVYEDNVKEIDNYVKKTKKDNLEFFRTEKQIPQTYNDGMKFNYNSISQFSSVKNNLSAQLLNSLGYYSQGNHSTISYPNNTILMDSLFSIKYNINNQNPHKFGFHLKQKNNKLQLYKNFYSLPLALMSNHIYKDVKFDSYPLDNQQKFVNELTDLNLTLFKEIPIISSVGMQVLDNRVTINGSKGNKAQVYYTVKCPANSQLYISLPNLTVNNKDENVFITTNKHTSSYIIDESYYLFNLGNYKKTQTLIFKLSFPKNKTVSYDLPHIYALDLTAYQKSIKQLKSQTVKTTTKKNKIFTTYVAKKRTSLIYTLPYDKGWFAKQNGKAIKISKAQNGLMKIDVSKGSGKIIMTFVPQGLYQGILLTCLGIFLFVFYQLYYKKFNLK</sequence>
<feature type="transmembrane region" description="Helical" evidence="1">
    <location>
        <begin position="77"/>
        <end position="101"/>
    </location>
</feature>
<dbReference type="AlphaFoldDB" id="Q8DRQ9"/>
<name>Q8DRQ9_STRMU</name>
<evidence type="ECO:0008006" key="4">
    <source>
        <dbReference type="Google" id="ProtNLM"/>
    </source>
</evidence>
<evidence type="ECO:0000313" key="3">
    <source>
        <dbReference type="Proteomes" id="UP000002512"/>
    </source>
</evidence>
<dbReference type="HOGENOM" id="CLU_008413_3_1_9"/>
<proteinExistence type="predicted"/>
<dbReference type="OrthoDB" id="9815466at2"/>
<dbReference type="RefSeq" id="WP_011074696.1">
    <property type="nucleotide sequence ID" value="NC_004350.2"/>
</dbReference>
<dbReference type="Proteomes" id="UP000002512">
    <property type="component" value="Chromosome"/>
</dbReference>
<feature type="transmembrane region" description="Helical" evidence="1">
    <location>
        <begin position="200"/>
        <end position="220"/>
    </location>
</feature>
<dbReference type="PhylomeDB" id="Q8DRQ9"/>
<keyword evidence="1" id="KW-0472">Membrane</keyword>
<dbReference type="PANTHER" id="PTHR38454:SF1">
    <property type="entry name" value="INTEGRAL MEMBRANE PROTEIN"/>
    <property type="match status" value="1"/>
</dbReference>
<feature type="transmembrane region" description="Helical" evidence="1">
    <location>
        <begin position="291"/>
        <end position="313"/>
    </location>
</feature>
<dbReference type="EMBL" id="AE014133">
    <property type="protein sequence ID" value="AAN59749.1"/>
    <property type="molecule type" value="Genomic_DNA"/>
</dbReference>
<evidence type="ECO:0000313" key="2">
    <source>
        <dbReference type="EMBL" id="AAN59749.1"/>
    </source>
</evidence>
<feature type="transmembrane region" description="Helical" evidence="1">
    <location>
        <begin position="413"/>
        <end position="432"/>
    </location>
</feature>
<dbReference type="eggNOG" id="COG4485">
    <property type="taxonomic scope" value="Bacteria"/>
</dbReference>
<dbReference type="STRING" id="210007.SMU_2160"/>
<dbReference type="Pfam" id="PF09586">
    <property type="entry name" value="YfhO"/>
    <property type="match status" value="1"/>
</dbReference>
<keyword evidence="3" id="KW-1185">Reference proteome</keyword>
<organism evidence="2 3">
    <name type="scientific">Streptococcus mutans serotype c (strain ATCC 700610 / UA159)</name>
    <dbReference type="NCBI Taxonomy" id="210007"/>
    <lineage>
        <taxon>Bacteria</taxon>
        <taxon>Bacillati</taxon>
        <taxon>Bacillota</taxon>
        <taxon>Bacilli</taxon>
        <taxon>Lactobacillales</taxon>
        <taxon>Streptococcaceae</taxon>
        <taxon>Streptococcus</taxon>
    </lineage>
</organism>
<reference evidence="2 3" key="1">
    <citation type="journal article" date="2002" name="Proc. Natl. Acad. Sci. U.S.A.">
        <title>Genome sequence of Streptococcus mutans UA159, a cariogenic dental pathogen.</title>
        <authorList>
            <person name="Ajdic D."/>
            <person name="McShan W.M."/>
            <person name="McLaughlin R.E."/>
            <person name="Savic G."/>
            <person name="Chang J."/>
            <person name="Carson M.B."/>
            <person name="Primeaux C."/>
            <person name="Tian R."/>
            <person name="Kenton S."/>
            <person name="Jia H."/>
            <person name="Lin S."/>
            <person name="Qian Y."/>
            <person name="Li S."/>
            <person name="Zhu H."/>
            <person name="Najar F."/>
            <person name="Lai H."/>
            <person name="White J."/>
            <person name="Roe B.A."/>
            <person name="Ferretti J.J."/>
        </authorList>
    </citation>
    <scope>NUCLEOTIDE SEQUENCE [LARGE SCALE GENOMIC DNA]</scope>
    <source>
        <strain evidence="3">ATCC 700610 / UA159</strain>
    </source>
</reference>
<keyword evidence="1" id="KW-1133">Transmembrane helix</keyword>
<feature type="transmembrane region" description="Helical" evidence="1">
    <location>
        <begin position="383"/>
        <end position="401"/>
    </location>
</feature>
<feature type="transmembrane region" description="Helical" evidence="1">
    <location>
        <begin position="232"/>
        <end position="252"/>
    </location>
</feature>
<protein>
    <recommendedName>
        <fullName evidence="4">ABC transporter, permease protein</fullName>
    </recommendedName>
</protein>
<dbReference type="InterPro" id="IPR018580">
    <property type="entry name" value="Uncharacterised_YfhO"/>
</dbReference>
<accession>Q8DRQ9</accession>
<feature type="transmembrane region" description="Helical" evidence="1">
    <location>
        <begin position="830"/>
        <end position="851"/>
    </location>
</feature>
<feature type="transmembrane region" description="Helical" evidence="1">
    <location>
        <begin position="320"/>
        <end position="337"/>
    </location>
</feature>
<feature type="transmembrane region" description="Helical" evidence="1">
    <location>
        <begin position="357"/>
        <end position="376"/>
    </location>
</feature>
<evidence type="ECO:0000256" key="1">
    <source>
        <dbReference type="SAM" id="Phobius"/>
    </source>
</evidence>
<feature type="transmembrane region" description="Helical" evidence="1">
    <location>
        <begin position="108"/>
        <end position="125"/>
    </location>
</feature>
<dbReference type="PATRIC" id="fig|210007.7.peg.1922"/>
<feature type="transmembrane region" description="Helical" evidence="1">
    <location>
        <begin position="439"/>
        <end position="458"/>
    </location>
</feature>
<keyword evidence="1" id="KW-0812">Transmembrane</keyword>
<gene>
    <name evidence="2" type="ordered locus">SMU_2160</name>
</gene>